<dbReference type="GO" id="GO:0016020">
    <property type="term" value="C:membrane"/>
    <property type="evidence" value="ECO:0007669"/>
    <property type="project" value="UniProtKB-SubCell"/>
</dbReference>
<keyword evidence="8" id="KW-1185">Reference proteome</keyword>
<keyword evidence="5" id="KW-0175">Coiled coil</keyword>
<dbReference type="PANTHER" id="PTHR30386:SF26">
    <property type="entry name" value="TRANSPORT PROTEIN COMB"/>
    <property type="match status" value="1"/>
</dbReference>
<name>A0A967F3S1_9PROT</name>
<sequence>MVEPSRAMPMKSSRWVYGLAILGFLVYVAWIMGPYLRSVIVRDAAVTSWLNVATSPIDGKLEFKPQAAEGAVGPDGIIVLIRNDRMSRKPLIEAQIQVDYASARVKELQAFLDDIIVLDQDRAALKSRYADIFRSQLEEEIAGMEREINVTRKQLELINRIAARHETLVANGNVSQSATDEIWLRVSELDWQLAQLQNDLAYARVRREAANNGVFATLDGEDPDWVRGERLELKLQKKEGRLELRQAEAALATAKAALRDAETDYARLTEDSVRAPAGSILWNQKAAPGATVRSGEPVAEWLDCSVLMIDVPIADAEVHLIKAGMGAEIILEGDSTVREGRVLLTRGSAFTLGRNDLAALAKGRAKGTAQALLDFSHERENFEDCPVGRAAYVDFPDIGLIDVIRARLRL</sequence>
<gene>
    <name evidence="7" type="ORF">HBA54_28190</name>
</gene>
<dbReference type="RefSeq" id="WP_167231940.1">
    <property type="nucleotide sequence ID" value="NZ_JAAQPH010000047.1"/>
</dbReference>
<evidence type="ECO:0000256" key="1">
    <source>
        <dbReference type="ARBA" id="ARBA00004167"/>
    </source>
</evidence>
<dbReference type="InterPro" id="IPR050739">
    <property type="entry name" value="MFP"/>
</dbReference>
<evidence type="ECO:0000256" key="2">
    <source>
        <dbReference type="ARBA" id="ARBA00022692"/>
    </source>
</evidence>
<organism evidence="7 8">
    <name type="scientific">Pelagibius litoralis</name>
    <dbReference type="NCBI Taxonomy" id="374515"/>
    <lineage>
        <taxon>Bacteria</taxon>
        <taxon>Pseudomonadati</taxon>
        <taxon>Pseudomonadota</taxon>
        <taxon>Alphaproteobacteria</taxon>
        <taxon>Rhodospirillales</taxon>
        <taxon>Rhodovibrionaceae</taxon>
        <taxon>Pelagibius</taxon>
    </lineage>
</organism>
<evidence type="ECO:0000313" key="7">
    <source>
        <dbReference type="EMBL" id="NIA72473.1"/>
    </source>
</evidence>
<dbReference type="EMBL" id="JAAQPH010000047">
    <property type="protein sequence ID" value="NIA72473.1"/>
    <property type="molecule type" value="Genomic_DNA"/>
</dbReference>
<feature type="transmembrane region" description="Helical" evidence="6">
    <location>
        <begin position="15"/>
        <end position="36"/>
    </location>
</feature>
<evidence type="ECO:0000256" key="3">
    <source>
        <dbReference type="ARBA" id="ARBA00022989"/>
    </source>
</evidence>
<evidence type="ECO:0000256" key="4">
    <source>
        <dbReference type="ARBA" id="ARBA00023136"/>
    </source>
</evidence>
<keyword evidence="2 6" id="KW-0812">Transmembrane</keyword>
<keyword evidence="4 6" id="KW-0472">Membrane</keyword>
<comment type="caution">
    <text evidence="7">The sequence shown here is derived from an EMBL/GenBank/DDBJ whole genome shotgun (WGS) entry which is preliminary data.</text>
</comment>
<keyword evidence="3 6" id="KW-1133">Transmembrane helix</keyword>
<comment type="subcellular location">
    <subcellularLocation>
        <location evidence="1">Membrane</location>
        <topology evidence="1">Single-pass membrane protein</topology>
    </subcellularLocation>
</comment>
<evidence type="ECO:0000256" key="5">
    <source>
        <dbReference type="SAM" id="Coils"/>
    </source>
</evidence>
<dbReference type="PANTHER" id="PTHR30386">
    <property type="entry name" value="MEMBRANE FUSION SUBUNIT OF EMRAB-TOLC MULTIDRUG EFFLUX PUMP"/>
    <property type="match status" value="1"/>
</dbReference>
<dbReference type="Proteomes" id="UP000761264">
    <property type="component" value="Unassembled WGS sequence"/>
</dbReference>
<proteinExistence type="predicted"/>
<evidence type="ECO:0000256" key="6">
    <source>
        <dbReference type="SAM" id="Phobius"/>
    </source>
</evidence>
<dbReference type="AlphaFoldDB" id="A0A967F3S1"/>
<evidence type="ECO:0000313" key="8">
    <source>
        <dbReference type="Proteomes" id="UP000761264"/>
    </source>
</evidence>
<reference evidence="7" key="1">
    <citation type="submission" date="2020-03" db="EMBL/GenBank/DDBJ databases">
        <title>Genome of Pelagibius litoralis DSM 21314T.</title>
        <authorList>
            <person name="Wang G."/>
        </authorList>
    </citation>
    <scope>NUCLEOTIDE SEQUENCE</scope>
    <source>
        <strain evidence="7">DSM 21314</strain>
    </source>
</reference>
<feature type="coiled-coil region" evidence="5">
    <location>
        <begin position="230"/>
        <end position="271"/>
    </location>
</feature>
<protein>
    <submittedName>
        <fullName evidence="7">HlyD family efflux transporter periplasmic adaptor subunit</fullName>
    </submittedName>
</protein>
<accession>A0A967F3S1</accession>